<keyword evidence="4" id="KW-0472">Membrane</keyword>
<evidence type="ECO:0000256" key="1">
    <source>
        <dbReference type="ARBA" id="ARBA00004442"/>
    </source>
</evidence>
<sequence>MLISNDNLIKNTMFKNILCALGMSLLLLSSCDSYLESETYNSIDSQDAFKTVDDIKAARNGLYRNLGQDEFCGTNILAMGDFASDMAVADGSSGHYVSINTYSVGDYDSEFQDTWEYGYVVINTSTQALLAIDNLLTDVSLTAAVKNELNLYKAEIHGLRALAYFHLVNVFGLPYGTDSNPHGGLVLMSDKAILPMENVSRSSVEETYEQILTDISSSLKAYELTSTKTNGFYFNEAAVNALKARVLLFMGNDQLAIDAATQSLTLRGVKEMNEEGYLGMWKSLTLSDEEIFSIAKSEDDNLSANSLNTLYGSYGGKLTSSLVADFNENDYRLKLINTDNFHPKKFDGIESSASTSNIPQFRVSEMKLIIAEASAKLDLLDDAREALLFTAKRNSEIVSVTDLPTTKDALLAFIAKERKREFFQEGHRFYDARRTGELITVSNGKYVNFDVQKFVYPIPADEVNSGYKCEQNENWFDNLPQ</sequence>
<accession>A0A4Q1JPB2</accession>
<evidence type="ECO:0000259" key="7">
    <source>
        <dbReference type="Pfam" id="PF14322"/>
    </source>
</evidence>
<comment type="similarity">
    <text evidence="2">Belongs to the SusD family.</text>
</comment>
<dbReference type="Proteomes" id="UP000289703">
    <property type="component" value="Unassembled WGS sequence"/>
</dbReference>
<dbReference type="Gene3D" id="1.25.40.390">
    <property type="match status" value="1"/>
</dbReference>
<evidence type="ECO:0000256" key="4">
    <source>
        <dbReference type="ARBA" id="ARBA00023136"/>
    </source>
</evidence>
<organism evidence="8 9">
    <name type="scientific">Ancylomarina salipaludis</name>
    <dbReference type="NCBI Taxonomy" id="2501299"/>
    <lineage>
        <taxon>Bacteria</taxon>
        <taxon>Pseudomonadati</taxon>
        <taxon>Bacteroidota</taxon>
        <taxon>Bacteroidia</taxon>
        <taxon>Marinilabiliales</taxon>
        <taxon>Marinifilaceae</taxon>
        <taxon>Ancylomarina</taxon>
    </lineage>
</organism>
<comment type="subcellular location">
    <subcellularLocation>
        <location evidence="1">Cell outer membrane</location>
    </subcellularLocation>
</comment>
<evidence type="ECO:0000313" key="8">
    <source>
        <dbReference type="EMBL" id="RXQ96748.1"/>
    </source>
</evidence>
<dbReference type="CDD" id="cd08977">
    <property type="entry name" value="SusD"/>
    <property type="match status" value="1"/>
</dbReference>
<dbReference type="InterPro" id="IPR012944">
    <property type="entry name" value="SusD_RagB_dom"/>
</dbReference>
<protein>
    <submittedName>
        <fullName evidence="8">RagB/SusD family nutrient uptake outer membrane protein</fullName>
    </submittedName>
</protein>
<dbReference type="SUPFAM" id="SSF48452">
    <property type="entry name" value="TPR-like"/>
    <property type="match status" value="1"/>
</dbReference>
<gene>
    <name evidence="8" type="ORF">EO244_03715</name>
</gene>
<evidence type="ECO:0000313" key="9">
    <source>
        <dbReference type="Proteomes" id="UP000289703"/>
    </source>
</evidence>
<dbReference type="EMBL" id="SAXA01000002">
    <property type="protein sequence ID" value="RXQ96748.1"/>
    <property type="molecule type" value="Genomic_DNA"/>
</dbReference>
<dbReference type="InterPro" id="IPR033985">
    <property type="entry name" value="SusD-like_N"/>
</dbReference>
<keyword evidence="3" id="KW-0732">Signal</keyword>
<evidence type="ECO:0000256" key="5">
    <source>
        <dbReference type="ARBA" id="ARBA00023237"/>
    </source>
</evidence>
<reference evidence="8 9" key="1">
    <citation type="submission" date="2019-01" db="EMBL/GenBank/DDBJ databases">
        <title>Ancylomarina salipaludis sp. nov., isolated from a salt marsh.</title>
        <authorList>
            <person name="Yoon J.-H."/>
        </authorList>
    </citation>
    <scope>NUCLEOTIDE SEQUENCE [LARGE SCALE GENOMIC DNA]</scope>
    <source>
        <strain evidence="8 9">SHSM-M15</strain>
    </source>
</reference>
<comment type="caution">
    <text evidence="8">The sequence shown here is derived from an EMBL/GenBank/DDBJ whole genome shotgun (WGS) entry which is preliminary data.</text>
</comment>
<dbReference type="Pfam" id="PF14322">
    <property type="entry name" value="SusD-like_3"/>
    <property type="match status" value="1"/>
</dbReference>
<evidence type="ECO:0000256" key="2">
    <source>
        <dbReference type="ARBA" id="ARBA00006275"/>
    </source>
</evidence>
<dbReference type="GO" id="GO:0009279">
    <property type="term" value="C:cell outer membrane"/>
    <property type="evidence" value="ECO:0007669"/>
    <property type="project" value="UniProtKB-SubCell"/>
</dbReference>
<feature type="domain" description="RagB/SusD" evidence="6">
    <location>
        <begin position="343"/>
        <end position="475"/>
    </location>
</feature>
<evidence type="ECO:0000259" key="6">
    <source>
        <dbReference type="Pfam" id="PF07980"/>
    </source>
</evidence>
<keyword evidence="9" id="KW-1185">Reference proteome</keyword>
<dbReference type="AlphaFoldDB" id="A0A4Q1JPB2"/>
<dbReference type="Gene3D" id="1.25.40.900">
    <property type="match status" value="1"/>
</dbReference>
<evidence type="ECO:0000256" key="3">
    <source>
        <dbReference type="ARBA" id="ARBA00022729"/>
    </source>
</evidence>
<proteinExistence type="inferred from homology"/>
<name>A0A4Q1JPB2_9BACT</name>
<dbReference type="Pfam" id="PF07980">
    <property type="entry name" value="SusD_RagB"/>
    <property type="match status" value="1"/>
</dbReference>
<feature type="domain" description="SusD-like N-terminal" evidence="7">
    <location>
        <begin position="34"/>
        <end position="248"/>
    </location>
</feature>
<keyword evidence="5" id="KW-0998">Cell outer membrane</keyword>
<dbReference type="Gene3D" id="2.20.20.130">
    <property type="match status" value="1"/>
</dbReference>
<dbReference type="InterPro" id="IPR011990">
    <property type="entry name" value="TPR-like_helical_dom_sf"/>
</dbReference>
<dbReference type="OrthoDB" id="630434at2"/>